<comment type="caution">
    <text evidence="2">The sequence shown here is derived from an EMBL/GenBank/DDBJ whole genome shotgun (WGS) entry which is preliminary data.</text>
</comment>
<proteinExistence type="predicted"/>
<gene>
    <name evidence="2" type="ORF">LKD42_11965</name>
</gene>
<keyword evidence="3" id="KW-1185">Reference proteome</keyword>
<evidence type="ECO:0000313" key="2">
    <source>
        <dbReference type="EMBL" id="MCC2149953.1"/>
    </source>
</evidence>
<dbReference type="EMBL" id="JAJEQE010000049">
    <property type="protein sequence ID" value="MCC2149953.1"/>
    <property type="molecule type" value="Genomic_DNA"/>
</dbReference>
<sequence length="80" mass="9418">MHEIHQYDIQKNGELIDTLECYLNHKQSIRKTSELMGVHARTVSYRLQKIVKLTRIDFDNIVEMLAVRNGIIILKILELL</sequence>
<evidence type="ECO:0000313" key="3">
    <source>
        <dbReference type="Proteomes" id="UP001299235"/>
    </source>
</evidence>
<dbReference type="Proteomes" id="UP001299235">
    <property type="component" value="Unassembled WGS sequence"/>
</dbReference>
<dbReference type="InterPro" id="IPR051448">
    <property type="entry name" value="CdaR-like_regulators"/>
</dbReference>
<reference evidence="2 3" key="1">
    <citation type="submission" date="2021-10" db="EMBL/GenBank/DDBJ databases">
        <title>Anaerobic single-cell dispensing facilitates the cultivation of human gut bacteria.</title>
        <authorList>
            <person name="Afrizal A."/>
        </authorList>
    </citation>
    <scope>NUCLEOTIDE SEQUENCE [LARGE SCALE GENOMIC DNA]</scope>
    <source>
        <strain evidence="2 3">CLA-AA-H246</strain>
    </source>
</reference>
<accession>A0ABS8EY88</accession>
<dbReference type="PANTHER" id="PTHR33744">
    <property type="entry name" value="CARBOHYDRATE DIACID REGULATOR"/>
    <property type="match status" value="1"/>
</dbReference>
<organism evidence="2 3">
    <name type="scientific">Hominisplanchenecus faecis</name>
    <dbReference type="NCBI Taxonomy" id="2885351"/>
    <lineage>
        <taxon>Bacteria</taxon>
        <taxon>Bacillati</taxon>
        <taxon>Bacillota</taxon>
        <taxon>Clostridia</taxon>
        <taxon>Lachnospirales</taxon>
        <taxon>Lachnospiraceae</taxon>
        <taxon>Hominisplanchenecus</taxon>
    </lineage>
</organism>
<dbReference type="RefSeq" id="WP_408610708.1">
    <property type="nucleotide sequence ID" value="NZ_JAJEQE010000049.1"/>
</dbReference>
<protein>
    <submittedName>
        <fullName evidence="2">Helix-turn-helix domain-containing protein</fullName>
    </submittedName>
</protein>
<dbReference type="Gene3D" id="1.10.10.2840">
    <property type="entry name" value="PucR C-terminal helix-turn-helix domain"/>
    <property type="match status" value="1"/>
</dbReference>
<dbReference type="InterPro" id="IPR025736">
    <property type="entry name" value="PucR_C-HTH_dom"/>
</dbReference>
<dbReference type="InterPro" id="IPR042070">
    <property type="entry name" value="PucR_C-HTH_sf"/>
</dbReference>
<evidence type="ECO:0000259" key="1">
    <source>
        <dbReference type="Pfam" id="PF13556"/>
    </source>
</evidence>
<name>A0ABS8EY88_9FIRM</name>
<dbReference type="Pfam" id="PF13556">
    <property type="entry name" value="HTH_30"/>
    <property type="match status" value="1"/>
</dbReference>
<feature type="domain" description="PucR C-terminal helix-turn-helix" evidence="1">
    <location>
        <begin position="15"/>
        <end position="67"/>
    </location>
</feature>